<dbReference type="PANTHER" id="PTHR21650:SF4">
    <property type="entry name" value="MEMBRALIN"/>
    <property type="match status" value="1"/>
</dbReference>
<dbReference type="GO" id="GO:0034976">
    <property type="term" value="P:response to endoplasmic reticulum stress"/>
    <property type="evidence" value="ECO:0007669"/>
    <property type="project" value="TreeGrafter"/>
</dbReference>
<sequence>MSGNVPVVPEGVNPDNNHIGGGPFINTNRLRNNNNQNPLFNVRDRLFHTLFYRVALAYARTFPRPLRRLLEFLTLVKAISAFFVLVYIHITFSRTPSTCLMHVKDTWPRDGILRVEIVRNVGKDYNIEQSYAKEEKLKQQGKVEDFVQVIGLLARDSFVNIEPSAVEDSSRETEPLEDNIKDHLGSSKNNASEEKVIADSLLNVSKISPTRWDNYPFLTKNPLVASEESTLFDQPIKRTEIGSDNSTKTIESDHTVAEITDDSKTKGPDDHEYIVEFSLEYGFLRLSPATRARLKIPVEIVTLDPGKDACFGDSFSRLLLEEFLGYDDLLLASIKTLAEYEDNKGYLRNVVSGEHYRFVSMWMARTSYFAALFFMIVFTVSVSMLLRYSHHQIFVFIVDLLQMLEFNVTVTFPAAPLLTVILALVGMEAIMSEFFNDTTTAFYIILTVWVADQYDAICCHTSITKRHWLRFFYLYHFSFYAYHYRFNGQYSSLALVTSWFFIQHSMVYFFHHYELPVILQQAHFQQFLLRNTPQQLRTHALAVTAPQLPPLRARITHLISAVRPNATTQTSTTNLVAGSSAATNTVTTATSSVGTNAQPISTTQSSQTNPSSVDTAEIQTIQGQSQGQQQRQGQPSRPLSVVAIQTQEFERPPSGGPDSH</sequence>
<organism evidence="3 4">
    <name type="scientific">Phyllotreta striolata</name>
    <name type="common">Striped flea beetle</name>
    <name type="synonym">Crioceris striolata</name>
    <dbReference type="NCBI Taxonomy" id="444603"/>
    <lineage>
        <taxon>Eukaryota</taxon>
        <taxon>Metazoa</taxon>
        <taxon>Ecdysozoa</taxon>
        <taxon>Arthropoda</taxon>
        <taxon>Hexapoda</taxon>
        <taxon>Insecta</taxon>
        <taxon>Pterygota</taxon>
        <taxon>Neoptera</taxon>
        <taxon>Endopterygota</taxon>
        <taxon>Coleoptera</taxon>
        <taxon>Polyphaga</taxon>
        <taxon>Cucujiformia</taxon>
        <taxon>Chrysomeloidea</taxon>
        <taxon>Chrysomelidae</taxon>
        <taxon>Galerucinae</taxon>
        <taxon>Alticini</taxon>
        <taxon>Phyllotreta</taxon>
    </lineage>
</organism>
<feature type="compositionally biased region" description="Low complexity" evidence="1">
    <location>
        <begin position="622"/>
        <end position="638"/>
    </location>
</feature>
<evidence type="ECO:0000313" key="4">
    <source>
        <dbReference type="Proteomes" id="UP001153712"/>
    </source>
</evidence>
<feature type="transmembrane region" description="Helical" evidence="2">
    <location>
        <begin position="367"/>
        <end position="386"/>
    </location>
</feature>
<protein>
    <recommendedName>
        <fullName evidence="5">Membralin</fullName>
    </recommendedName>
</protein>
<dbReference type="OrthoDB" id="6779347at2759"/>
<evidence type="ECO:0000313" key="3">
    <source>
        <dbReference type="EMBL" id="CAH1185440.1"/>
    </source>
</evidence>
<keyword evidence="2" id="KW-1133">Transmembrane helix</keyword>
<accession>A0A9P0DWA7</accession>
<evidence type="ECO:0000256" key="1">
    <source>
        <dbReference type="SAM" id="MobiDB-lite"/>
    </source>
</evidence>
<reference evidence="3" key="1">
    <citation type="submission" date="2022-01" db="EMBL/GenBank/DDBJ databases">
        <authorList>
            <person name="King R."/>
        </authorList>
    </citation>
    <scope>NUCLEOTIDE SEQUENCE</scope>
</reference>
<name>A0A9P0DWA7_PHYSR</name>
<dbReference type="InterPro" id="IPR019144">
    <property type="entry name" value="Membralin"/>
</dbReference>
<dbReference type="EMBL" id="OU900098">
    <property type="protein sequence ID" value="CAH1185440.1"/>
    <property type="molecule type" value="Genomic_DNA"/>
</dbReference>
<feature type="transmembrane region" description="Helical" evidence="2">
    <location>
        <begin position="72"/>
        <end position="92"/>
    </location>
</feature>
<dbReference type="Pfam" id="PF09746">
    <property type="entry name" value="Membralin"/>
    <property type="match status" value="1"/>
</dbReference>
<dbReference type="GO" id="GO:0005783">
    <property type="term" value="C:endoplasmic reticulum"/>
    <property type="evidence" value="ECO:0007669"/>
    <property type="project" value="TreeGrafter"/>
</dbReference>
<gene>
    <name evidence="3" type="ORF">PHYEVI_LOCUS8610</name>
</gene>
<keyword evidence="2" id="KW-0812">Transmembrane</keyword>
<dbReference type="PANTHER" id="PTHR21650">
    <property type="entry name" value="MEMBRALIN/KINETOCHORE PROTEIN NUF2"/>
    <property type="match status" value="1"/>
</dbReference>
<feature type="region of interest" description="Disordered" evidence="1">
    <location>
        <begin position="590"/>
        <end position="640"/>
    </location>
</feature>
<dbReference type="AlphaFoldDB" id="A0A9P0DWA7"/>
<evidence type="ECO:0000256" key="2">
    <source>
        <dbReference type="SAM" id="Phobius"/>
    </source>
</evidence>
<dbReference type="Proteomes" id="UP001153712">
    <property type="component" value="Chromosome 5"/>
</dbReference>
<proteinExistence type="predicted"/>
<dbReference type="GO" id="GO:1904294">
    <property type="term" value="P:positive regulation of ERAD pathway"/>
    <property type="evidence" value="ECO:0007669"/>
    <property type="project" value="TreeGrafter"/>
</dbReference>
<keyword evidence="4" id="KW-1185">Reference proteome</keyword>
<feature type="compositionally biased region" description="Low complexity" evidence="1">
    <location>
        <begin position="590"/>
        <end position="612"/>
    </location>
</feature>
<evidence type="ECO:0008006" key="5">
    <source>
        <dbReference type="Google" id="ProtNLM"/>
    </source>
</evidence>
<keyword evidence="2" id="KW-0472">Membrane</keyword>
<feature type="transmembrane region" description="Helical" evidence="2">
    <location>
        <begin position="406"/>
        <end position="425"/>
    </location>
</feature>